<protein>
    <recommendedName>
        <fullName evidence="2">Glyoxalase-like domain-containing protein</fullName>
    </recommendedName>
</protein>
<organism evidence="3 4">
    <name type="scientific">Microbispora rosea</name>
    <dbReference type="NCBI Taxonomy" id="58117"/>
    <lineage>
        <taxon>Bacteria</taxon>
        <taxon>Bacillati</taxon>
        <taxon>Actinomycetota</taxon>
        <taxon>Actinomycetes</taxon>
        <taxon>Streptosporangiales</taxon>
        <taxon>Streptosporangiaceae</taxon>
        <taxon>Microbispora</taxon>
    </lineage>
</organism>
<dbReference type="Proteomes" id="UP000186096">
    <property type="component" value="Unassembled WGS sequence"/>
</dbReference>
<accession>A0A1N7H551</accession>
<feature type="domain" description="Glyoxalase-like" evidence="2">
    <location>
        <begin position="7"/>
        <end position="113"/>
    </location>
</feature>
<gene>
    <name evidence="3" type="ORF">SAMN05421833_1377</name>
</gene>
<evidence type="ECO:0000313" key="3">
    <source>
        <dbReference type="EMBL" id="SIS19828.1"/>
    </source>
</evidence>
<evidence type="ECO:0000256" key="1">
    <source>
        <dbReference type="SAM" id="MobiDB-lite"/>
    </source>
</evidence>
<dbReference type="RefSeq" id="WP_239105243.1">
    <property type="nucleotide sequence ID" value="NZ_FTNI01000037.1"/>
</dbReference>
<feature type="region of interest" description="Disordered" evidence="1">
    <location>
        <begin position="122"/>
        <end position="151"/>
    </location>
</feature>
<keyword evidence="4" id="KW-1185">Reference proteome</keyword>
<dbReference type="EMBL" id="FTNI01000037">
    <property type="protein sequence ID" value="SIS19828.1"/>
    <property type="molecule type" value="Genomic_DNA"/>
</dbReference>
<dbReference type="Pfam" id="PF18029">
    <property type="entry name" value="Glyoxalase_6"/>
    <property type="match status" value="1"/>
</dbReference>
<dbReference type="STRING" id="58117.SAMN05421833_1377"/>
<evidence type="ECO:0000313" key="4">
    <source>
        <dbReference type="Proteomes" id="UP000186096"/>
    </source>
</evidence>
<evidence type="ECO:0000259" key="2">
    <source>
        <dbReference type="Pfam" id="PF18029"/>
    </source>
</evidence>
<dbReference type="AlphaFoldDB" id="A0A1N7H551"/>
<dbReference type="PANTHER" id="PTHR35908">
    <property type="entry name" value="HYPOTHETICAL FUSION PROTEIN"/>
    <property type="match status" value="1"/>
</dbReference>
<reference evidence="4" key="1">
    <citation type="submission" date="2017-01" db="EMBL/GenBank/DDBJ databases">
        <authorList>
            <person name="Varghese N."/>
            <person name="Submissions S."/>
        </authorList>
    </citation>
    <scope>NUCLEOTIDE SEQUENCE [LARGE SCALE GENOMIC DNA]</scope>
    <source>
        <strain evidence="4">ATCC 12950</strain>
    </source>
</reference>
<dbReference type="SUPFAM" id="SSF54593">
    <property type="entry name" value="Glyoxalase/Bleomycin resistance protein/Dihydroxybiphenyl dioxygenase"/>
    <property type="match status" value="1"/>
</dbReference>
<name>A0A1N7H551_9ACTN</name>
<dbReference type="PANTHER" id="PTHR35908:SF1">
    <property type="entry name" value="CONSERVED PROTEIN"/>
    <property type="match status" value="1"/>
</dbReference>
<feature type="compositionally biased region" description="Basic and acidic residues" evidence="1">
    <location>
        <begin position="126"/>
        <end position="151"/>
    </location>
</feature>
<proteinExistence type="predicted"/>
<dbReference type="InterPro" id="IPR041581">
    <property type="entry name" value="Glyoxalase_6"/>
</dbReference>
<sequence>MASIKDIVFDSPHPASTARFWAQALDGYEIAPYDEEELARLRSMGVDDPEDDPTVLLVHTAGRLPRIFFQLVPESKRVKNRVHLDLGTTDAVAEVKRLCALGATVQAEREDWITCGIPTATSSASRVREAEPRPRPEDATDPRRDCAAELT</sequence>
<dbReference type="InterPro" id="IPR029068">
    <property type="entry name" value="Glyas_Bleomycin-R_OHBP_Dase"/>
</dbReference>
<dbReference type="Gene3D" id="3.10.180.10">
    <property type="entry name" value="2,3-Dihydroxybiphenyl 1,2-Dioxygenase, domain 1"/>
    <property type="match status" value="1"/>
</dbReference>